<evidence type="ECO:0000313" key="2">
    <source>
        <dbReference type="Proteomes" id="UP000006753"/>
    </source>
</evidence>
<dbReference type="EMBL" id="JH921430">
    <property type="protein sequence ID" value="EKD20263.1"/>
    <property type="molecule type" value="Genomic_DNA"/>
</dbReference>
<sequence>MTHGEETKEISKEIEDTDTKELEKELRAMQRALRLGLRDDRSLANKLYSAYKNVPKTIIARMNPAFTLTAAVANIRRAIAFATKSLRLPAKPQAKLIPTILRTSTSALFKAANKREKTATTSQING</sequence>
<gene>
    <name evidence="1" type="ORF">MBM_02215</name>
</gene>
<proteinExistence type="predicted"/>
<dbReference type="HOGENOM" id="CLU_1982050_0_0_1"/>
<dbReference type="InParanoid" id="K1XHM6"/>
<keyword evidence="2" id="KW-1185">Reference proteome</keyword>
<dbReference type="KEGG" id="mbe:MBM_02215"/>
<name>K1XHM6_MARBU</name>
<reference evidence="1 2" key="1">
    <citation type="journal article" date="2012" name="BMC Genomics">
        <title>Sequencing the genome of Marssonina brunnea reveals fungus-poplar co-evolution.</title>
        <authorList>
            <person name="Zhu S."/>
            <person name="Cao Y.-Z."/>
            <person name="Jiang C."/>
            <person name="Tan B.-Y."/>
            <person name="Wang Z."/>
            <person name="Feng S."/>
            <person name="Zhang L."/>
            <person name="Su X.-H."/>
            <person name="Brejova B."/>
            <person name="Vinar T."/>
            <person name="Xu M."/>
            <person name="Wang M.-X."/>
            <person name="Zhang S.-G."/>
            <person name="Huang M.-R."/>
            <person name="Wu R."/>
            <person name="Zhou Y."/>
        </authorList>
    </citation>
    <scope>NUCLEOTIDE SEQUENCE [LARGE SCALE GENOMIC DNA]</scope>
    <source>
        <strain evidence="1 2">MB_m1</strain>
    </source>
</reference>
<accession>K1XHM6</accession>
<dbReference type="AlphaFoldDB" id="K1XHM6"/>
<dbReference type="OrthoDB" id="3563642at2759"/>
<evidence type="ECO:0000313" key="1">
    <source>
        <dbReference type="EMBL" id="EKD20263.1"/>
    </source>
</evidence>
<organism evidence="1 2">
    <name type="scientific">Marssonina brunnea f. sp. multigermtubi (strain MB_m1)</name>
    <name type="common">Marssonina leaf spot fungus</name>
    <dbReference type="NCBI Taxonomy" id="1072389"/>
    <lineage>
        <taxon>Eukaryota</taxon>
        <taxon>Fungi</taxon>
        <taxon>Dikarya</taxon>
        <taxon>Ascomycota</taxon>
        <taxon>Pezizomycotina</taxon>
        <taxon>Leotiomycetes</taxon>
        <taxon>Helotiales</taxon>
        <taxon>Drepanopezizaceae</taxon>
        <taxon>Drepanopeziza</taxon>
    </lineage>
</organism>
<protein>
    <submittedName>
        <fullName evidence="1">Uncharacterized protein</fullName>
    </submittedName>
</protein>
<dbReference type="Proteomes" id="UP000006753">
    <property type="component" value="Unassembled WGS sequence"/>
</dbReference>